<accession>A0A699LC42</accession>
<name>A0A699LC42_TANCI</name>
<feature type="non-terminal residue" evidence="3">
    <location>
        <position position="95"/>
    </location>
</feature>
<protein>
    <submittedName>
        <fullName evidence="3">Uncharacterized protein</fullName>
    </submittedName>
</protein>
<evidence type="ECO:0000313" key="3">
    <source>
        <dbReference type="EMBL" id="GFB26925.1"/>
    </source>
</evidence>
<comment type="caution">
    <text evidence="3">The sequence shown here is derived from an EMBL/GenBank/DDBJ whole genome shotgun (WGS) entry which is preliminary data.</text>
</comment>
<dbReference type="InterPro" id="IPR013760">
    <property type="entry name" value="Topo_IIA-like_dom_sf"/>
</dbReference>
<reference evidence="3" key="1">
    <citation type="journal article" date="2019" name="Sci. Rep.">
        <title>Draft genome of Tanacetum cinerariifolium, the natural source of mosquito coil.</title>
        <authorList>
            <person name="Yamashiro T."/>
            <person name="Shiraishi A."/>
            <person name="Satake H."/>
            <person name="Nakayama K."/>
        </authorList>
    </citation>
    <scope>NUCLEOTIDE SEQUENCE</scope>
</reference>
<dbReference type="GO" id="GO:0003677">
    <property type="term" value="F:DNA binding"/>
    <property type="evidence" value="ECO:0007669"/>
    <property type="project" value="InterPro"/>
</dbReference>
<gene>
    <name evidence="3" type="ORF">Tci_698896</name>
</gene>
<evidence type="ECO:0000256" key="1">
    <source>
        <dbReference type="SAM" id="Coils"/>
    </source>
</evidence>
<feature type="region of interest" description="Disordered" evidence="2">
    <location>
        <begin position="63"/>
        <end position="95"/>
    </location>
</feature>
<organism evidence="3">
    <name type="scientific">Tanacetum cinerariifolium</name>
    <name type="common">Dalmatian daisy</name>
    <name type="synonym">Chrysanthemum cinerariifolium</name>
    <dbReference type="NCBI Taxonomy" id="118510"/>
    <lineage>
        <taxon>Eukaryota</taxon>
        <taxon>Viridiplantae</taxon>
        <taxon>Streptophyta</taxon>
        <taxon>Embryophyta</taxon>
        <taxon>Tracheophyta</taxon>
        <taxon>Spermatophyta</taxon>
        <taxon>Magnoliopsida</taxon>
        <taxon>eudicotyledons</taxon>
        <taxon>Gunneridae</taxon>
        <taxon>Pentapetalae</taxon>
        <taxon>asterids</taxon>
        <taxon>campanulids</taxon>
        <taxon>Asterales</taxon>
        <taxon>Asteraceae</taxon>
        <taxon>Asteroideae</taxon>
        <taxon>Anthemideae</taxon>
        <taxon>Anthemidinae</taxon>
        <taxon>Tanacetum</taxon>
    </lineage>
</organism>
<evidence type="ECO:0000256" key="2">
    <source>
        <dbReference type="SAM" id="MobiDB-lite"/>
    </source>
</evidence>
<feature type="coiled-coil region" evidence="1">
    <location>
        <begin position="26"/>
        <end position="53"/>
    </location>
</feature>
<sequence length="95" mass="10976">MLDELEKNGLEKVEEGYDYLLSMSFMSYTKEKIKELKQERAGKEKELDALNQANSREIIHQSLDIAEEAPKKKAPTKRTAASPLPQRANKKRLER</sequence>
<dbReference type="EMBL" id="BKCJ010589566">
    <property type="protein sequence ID" value="GFB26925.1"/>
    <property type="molecule type" value="Genomic_DNA"/>
</dbReference>
<dbReference type="AlphaFoldDB" id="A0A699LC42"/>
<dbReference type="InterPro" id="IPR013757">
    <property type="entry name" value="Topo_IIA_A_a_sf"/>
</dbReference>
<proteinExistence type="predicted"/>
<dbReference type="GO" id="GO:0005524">
    <property type="term" value="F:ATP binding"/>
    <property type="evidence" value="ECO:0007669"/>
    <property type="project" value="InterPro"/>
</dbReference>
<dbReference type="SUPFAM" id="SSF56719">
    <property type="entry name" value="Type II DNA topoisomerase"/>
    <property type="match status" value="1"/>
</dbReference>
<dbReference type="GO" id="GO:0003918">
    <property type="term" value="F:DNA topoisomerase type II (double strand cut, ATP-hydrolyzing) activity"/>
    <property type="evidence" value="ECO:0007669"/>
    <property type="project" value="InterPro"/>
</dbReference>
<dbReference type="Gene3D" id="1.10.268.10">
    <property type="entry name" value="Topoisomerase, domain 3"/>
    <property type="match status" value="1"/>
</dbReference>
<keyword evidence="1" id="KW-0175">Coiled coil</keyword>